<dbReference type="CDD" id="cd01745">
    <property type="entry name" value="GATase1_2"/>
    <property type="match status" value="1"/>
</dbReference>
<keyword evidence="1" id="KW-0378">Hydrolase</keyword>
<dbReference type="SUPFAM" id="SSF52317">
    <property type="entry name" value="Class I glutamine amidotransferase-like"/>
    <property type="match status" value="1"/>
</dbReference>
<reference evidence="1 2" key="1">
    <citation type="submission" date="2019-07" db="EMBL/GenBank/DDBJ databases">
        <title>Analysis of the biochemical properties, biological activity and biotechnological potential of siderophores and biosurfactants produced by Antarctic psychrotolerant bacteria.</title>
        <authorList>
            <person name="Styczynski M."/>
            <person name="Krucon T."/>
            <person name="Decewicz P."/>
            <person name="Dziewit L."/>
        </authorList>
    </citation>
    <scope>NUCLEOTIDE SEQUENCE [LARGE SCALE GENOMIC DNA]</scope>
    <source>
        <strain evidence="1 2">ANT_H27</strain>
    </source>
</reference>
<dbReference type="AlphaFoldDB" id="A0A5B0ELA6"/>
<sequence length="256" mass="26814">MSSGATEGRRPLIGVPGMWSGKVQGMRFAGTAVAVEVLRSIDRAGGEPVALFPGSHGSGVEQVSRLDGVVIPGGADIDPRRYGSEPDEHYWPADFAGQDDYEAGILRACLDTGTPTLAICRGLQLLNVVHGGTLVGHLASGTVEHRGAEHPVVCEPGTLLASVLGVTPVNTSSYHHQAVDLVGEGLKVSAMASDGVIEGLEVEGAPLLAVQWHPEDLAATSSTDHALFAWVVEASRTRRNEVFATDRTKTLEAVNP</sequence>
<comment type="caution">
    <text evidence="1">The sequence shown here is derived from an EMBL/GenBank/DDBJ whole genome shotgun (WGS) entry which is preliminary data.</text>
</comment>
<dbReference type="OrthoDB" id="9813383at2"/>
<dbReference type="Proteomes" id="UP000323856">
    <property type="component" value="Unassembled WGS sequence"/>
</dbReference>
<organism evidence="1 2">
    <name type="scientific">Paeniglutamicibacter gangotriensis</name>
    <dbReference type="NCBI Taxonomy" id="254787"/>
    <lineage>
        <taxon>Bacteria</taxon>
        <taxon>Bacillati</taxon>
        <taxon>Actinomycetota</taxon>
        <taxon>Actinomycetes</taxon>
        <taxon>Micrococcales</taxon>
        <taxon>Micrococcaceae</taxon>
        <taxon>Paeniglutamicibacter</taxon>
    </lineage>
</organism>
<dbReference type="GO" id="GO:0006598">
    <property type="term" value="P:polyamine catabolic process"/>
    <property type="evidence" value="ECO:0007669"/>
    <property type="project" value="TreeGrafter"/>
</dbReference>
<dbReference type="Gene3D" id="3.40.50.880">
    <property type="match status" value="1"/>
</dbReference>
<dbReference type="InterPro" id="IPR011697">
    <property type="entry name" value="Peptidase_C26"/>
</dbReference>
<evidence type="ECO:0000313" key="1">
    <source>
        <dbReference type="EMBL" id="KAA0978935.1"/>
    </source>
</evidence>
<dbReference type="GO" id="GO:0033969">
    <property type="term" value="F:gamma-glutamyl-gamma-aminobutyrate hydrolase activity"/>
    <property type="evidence" value="ECO:0007669"/>
    <property type="project" value="TreeGrafter"/>
</dbReference>
<dbReference type="InterPro" id="IPR029062">
    <property type="entry name" value="Class_I_gatase-like"/>
</dbReference>
<dbReference type="PANTHER" id="PTHR43235:SF1">
    <property type="entry name" value="GLUTAMINE AMIDOTRANSFERASE PB2B2.05-RELATED"/>
    <property type="match status" value="1"/>
</dbReference>
<dbReference type="PROSITE" id="PS51273">
    <property type="entry name" value="GATASE_TYPE_1"/>
    <property type="match status" value="1"/>
</dbReference>
<accession>A0A5B0ELA6</accession>
<dbReference type="RefSeq" id="WP_007271998.1">
    <property type="nucleotide sequence ID" value="NZ_VOBL01000003.1"/>
</dbReference>
<dbReference type="Pfam" id="PF07722">
    <property type="entry name" value="Peptidase_C26"/>
    <property type="match status" value="1"/>
</dbReference>
<evidence type="ECO:0000313" key="2">
    <source>
        <dbReference type="Proteomes" id="UP000323856"/>
    </source>
</evidence>
<gene>
    <name evidence="1" type="ORF">FQ154_04060</name>
</gene>
<dbReference type="EMBL" id="VOBL01000003">
    <property type="protein sequence ID" value="KAA0978935.1"/>
    <property type="molecule type" value="Genomic_DNA"/>
</dbReference>
<dbReference type="PANTHER" id="PTHR43235">
    <property type="entry name" value="GLUTAMINE AMIDOTRANSFERASE PB2B2.05-RELATED"/>
    <property type="match status" value="1"/>
</dbReference>
<protein>
    <submittedName>
        <fullName evidence="1">Gamma-glutamyl-gamma-aminobutyrate hydrolase family protein</fullName>
    </submittedName>
</protein>
<dbReference type="GO" id="GO:0005829">
    <property type="term" value="C:cytosol"/>
    <property type="evidence" value="ECO:0007669"/>
    <property type="project" value="TreeGrafter"/>
</dbReference>
<name>A0A5B0ELA6_9MICC</name>
<proteinExistence type="predicted"/>
<dbReference type="InterPro" id="IPR044668">
    <property type="entry name" value="PuuD-like"/>
</dbReference>